<sequence length="154" mass="17463">MLNEIKKATLEHSDEVSRLVTKLLQALVGHKRIIDSEKIGITTRKLLSEDSGFHAFLYQAEGTFVGVVTLSKSAAIYAGGYYGVIEEFYVKPEFRSKFIGKALLDRAITFARGQGWPRLEVSTPERENWQGTIDFYRREGFSDNSIGERLKLEL</sequence>
<evidence type="ECO:0000259" key="1">
    <source>
        <dbReference type="PROSITE" id="PS51186"/>
    </source>
</evidence>
<organism evidence="2 3">
    <name type="scientific">Microbulbifer epialgicus</name>
    <dbReference type="NCBI Taxonomy" id="393907"/>
    <lineage>
        <taxon>Bacteria</taxon>
        <taxon>Pseudomonadati</taxon>
        <taxon>Pseudomonadota</taxon>
        <taxon>Gammaproteobacteria</taxon>
        <taxon>Cellvibrionales</taxon>
        <taxon>Microbulbiferaceae</taxon>
        <taxon>Microbulbifer</taxon>
    </lineage>
</organism>
<dbReference type="InterPro" id="IPR016181">
    <property type="entry name" value="Acyl_CoA_acyltransferase"/>
</dbReference>
<dbReference type="Proteomes" id="UP001569428">
    <property type="component" value="Unassembled WGS sequence"/>
</dbReference>
<evidence type="ECO:0000313" key="3">
    <source>
        <dbReference type="Proteomes" id="UP001569428"/>
    </source>
</evidence>
<keyword evidence="2" id="KW-0808">Transferase</keyword>
<dbReference type="InterPro" id="IPR000182">
    <property type="entry name" value="GNAT_dom"/>
</dbReference>
<dbReference type="Gene3D" id="3.40.630.30">
    <property type="match status" value="1"/>
</dbReference>
<dbReference type="EC" id="2.3.-.-" evidence="2"/>
<feature type="domain" description="N-acetyltransferase" evidence="1">
    <location>
        <begin position="3"/>
        <end position="154"/>
    </location>
</feature>
<dbReference type="RefSeq" id="WP_371837835.1">
    <property type="nucleotide sequence ID" value="NZ_JBGMEK010000006.1"/>
</dbReference>
<gene>
    <name evidence="2" type="ORF">ACCI49_04785</name>
</gene>
<keyword evidence="3" id="KW-1185">Reference proteome</keyword>
<dbReference type="Pfam" id="PF00583">
    <property type="entry name" value="Acetyltransf_1"/>
    <property type="match status" value="1"/>
</dbReference>
<dbReference type="EMBL" id="JBGMEK010000006">
    <property type="protein sequence ID" value="MFA0810228.1"/>
    <property type="molecule type" value="Genomic_DNA"/>
</dbReference>
<dbReference type="GO" id="GO:0016746">
    <property type="term" value="F:acyltransferase activity"/>
    <property type="evidence" value="ECO:0007669"/>
    <property type="project" value="UniProtKB-KW"/>
</dbReference>
<protein>
    <submittedName>
        <fullName evidence="2">GNAT family N-acetyltransferase</fullName>
        <ecNumber evidence="2">2.3.-.-</ecNumber>
    </submittedName>
</protein>
<dbReference type="PROSITE" id="PS51186">
    <property type="entry name" value="GNAT"/>
    <property type="match status" value="1"/>
</dbReference>
<dbReference type="SUPFAM" id="SSF55729">
    <property type="entry name" value="Acyl-CoA N-acyltransferases (Nat)"/>
    <property type="match status" value="1"/>
</dbReference>
<comment type="caution">
    <text evidence="2">The sequence shown here is derived from an EMBL/GenBank/DDBJ whole genome shotgun (WGS) entry which is preliminary data.</text>
</comment>
<dbReference type="CDD" id="cd04301">
    <property type="entry name" value="NAT_SF"/>
    <property type="match status" value="1"/>
</dbReference>
<reference evidence="2 3" key="1">
    <citation type="submission" date="2024-08" db="EMBL/GenBank/DDBJ databases">
        <authorList>
            <person name="Ishaq N."/>
        </authorList>
    </citation>
    <scope>NUCLEOTIDE SEQUENCE [LARGE SCALE GENOMIC DNA]</scope>
    <source>
        <strain evidence="2 3">DSM 18651</strain>
    </source>
</reference>
<evidence type="ECO:0000313" key="2">
    <source>
        <dbReference type="EMBL" id="MFA0810228.1"/>
    </source>
</evidence>
<accession>A0ABV4NXI0</accession>
<name>A0ABV4NXI0_9GAMM</name>
<keyword evidence="2" id="KW-0012">Acyltransferase</keyword>
<proteinExistence type="predicted"/>